<keyword evidence="1" id="KW-0805">Transcription regulation</keyword>
<proteinExistence type="predicted"/>
<dbReference type="PANTHER" id="PTHR30146">
    <property type="entry name" value="LACI-RELATED TRANSCRIPTIONAL REPRESSOR"/>
    <property type="match status" value="1"/>
</dbReference>
<accession>D1AFZ7</accession>
<gene>
    <name evidence="6" type="ordered locus">Sterm_3789</name>
</gene>
<sequence>MTLEEIAKLCNVSTSTVSRVLNNKKGISEKTRKNILDLVKDLEKQEIPILKKTTKTIAFIVPSLSNYFFSTLLKKILIEVENKNIDILVFDINDDIEREIEVIKNLSNKNIDGMILISSSKNDEKFKIKKELLTFVHPFILMDRKLKDASFDGVYVDNIRGVFALTEYLIKKGKKDITIITGDKNSNISMERIEGYKEALYMNGIEISSGHIVFADFYDSRKIEKSLKSVITEKNYPKTLICCNNIILQIVIKLIMQNNLRINKDITVVSFDNTDFLDNLGFKISCVSPDLDTLVSQSINLILENILNKKNTTRQIDIIPELVEKN</sequence>
<evidence type="ECO:0000256" key="1">
    <source>
        <dbReference type="ARBA" id="ARBA00023015"/>
    </source>
</evidence>
<dbReference type="RefSeq" id="WP_012863203.1">
    <property type="nucleotide sequence ID" value="NC_013517.1"/>
</dbReference>
<dbReference type="Gene3D" id="1.10.260.40">
    <property type="entry name" value="lambda repressor-like DNA-binding domains"/>
    <property type="match status" value="1"/>
</dbReference>
<dbReference type="HOGENOM" id="CLU_037628_6_0_0"/>
<dbReference type="InterPro" id="IPR010982">
    <property type="entry name" value="Lambda_DNA-bd_dom_sf"/>
</dbReference>
<dbReference type="CDD" id="cd06267">
    <property type="entry name" value="PBP1_LacI_sugar_binding-like"/>
    <property type="match status" value="1"/>
</dbReference>
<evidence type="ECO:0000313" key="7">
    <source>
        <dbReference type="Proteomes" id="UP000000845"/>
    </source>
</evidence>
<dbReference type="PANTHER" id="PTHR30146:SF109">
    <property type="entry name" value="HTH-TYPE TRANSCRIPTIONAL REGULATOR GALS"/>
    <property type="match status" value="1"/>
</dbReference>
<dbReference type="Pfam" id="PF00532">
    <property type="entry name" value="Peripla_BP_1"/>
    <property type="match status" value="1"/>
</dbReference>
<evidence type="ECO:0000256" key="2">
    <source>
        <dbReference type="ARBA" id="ARBA00023125"/>
    </source>
</evidence>
<dbReference type="GO" id="GO:0003700">
    <property type="term" value="F:DNA-binding transcription factor activity"/>
    <property type="evidence" value="ECO:0007669"/>
    <property type="project" value="TreeGrafter"/>
</dbReference>
<dbReference type="CDD" id="cd01392">
    <property type="entry name" value="HTH_LacI"/>
    <property type="match status" value="1"/>
</dbReference>
<dbReference type="Proteomes" id="UP000000845">
    <property type="component" value="Chromosome"/>
</dbReference>
<dbReference type="SUPFAM" id="SSF47413">
    <property type="entry name" value="lambda repressor-like DNA-binding domains"/>
    <property type="match status" value="1"/>
</dbReference>
<feature type="domain" description="HTH cro/C1-type" evidence="5">
    <location>
        <begin position="1"/>
        <end position="31"/>
    </location>
</feature>
<evidence type="ECO:0000256" key="3">
    <source>
        <dbReference type="ARBA" id="ARBA00023163"/>
    </source>
</evidence>
<keyword evidence="3" id="KW-0804">Transcription</keyword>
<dbReference type="SUPFAM" id="SSF53822">
    <property type="entry name" value="Periplasmic binding protein-like I"/>
    <property type="match status" value="1"/>
</dbReference>
<dbReference type="SMART" id="SM00354">
    <property type="entry name" value="HTH_LACI"/>
    <property type="match status" value="1"/>
</dbReference>
<dbReference type="AlphaFoldDB" id="D1AFZ7"/>
<dbReference type="PROSITE" id="PS50932">
    <property type="entry name" value="HTH_LACI_2"/>
    <property type="match status" value="1"/>
</dbReference>
<dbReference type="InterPro" id="IPR001387">
    <property type="entry name" value="Cro/C1-type_HTH"/>
</dbReference>
<dbReference type="PROSITE" id="PS50943">
    <property type="entry name" value="HTH_CROC1"/>
    <property type="match status" value="1"/>
</dbReference>
<evidence type="ECO:0000313" key="6">
    <source>
        <dbReference type="EMBL" id="ACZ10623.1"/>
    </source>
</evidence>
<feature type="domain" description="HTH lacI-type" evidence="4">
    <location>
        <begin position="1"/>
        <end position="42"/>
    </location>
</feature>
<protein>
    <submittedName>
        <fullName evidence="6">Transcriptional regulator, LacI family</fullName>
    </submittedName>
</protein>
<keyword evidence="7" id="KW-1185">Reference proteome</keyword>
<evidence type="ECO:0000259" key="5">
    <source>
        <dbReference type="PROSITE" id="PS50943"/>
    </source>
</evidence>
<evidence type="ECO:0000259" key="4">
    <source>
        <dbReference type="PROSITE" id="PS50932"/>
    </source>
</evidence>
<dbReference type="KEGG" id="str:Sterm_3789"/>
<dbReference type="InterPro" id="IPR001761">
    <property type="entry name" value="Peripla_BP/Lac1_sug-bd_dom"/>
</dbReference>
<dbReference type="InterPro" id="IPR028082">
    <property type="entry name" value="Peripla_BP_I"/>
</dbReference>
<dbReference type="Gene3D" id="3.40.50.2300">
    <property type="match status" value="2"/>
</dbReference>
<dbReference type="Pfam" id="PF00356">
    <property type="entry name" value="LacI"/>
    <property type="match status" value="1"/>
</dbReference>
<dbReference type="STRING" id="526218.Sterm_3789"/>
<reference evidence="7" key="1">
    <citation type="submission" date="2009-09" db="EMBL/GenBank/DDBJ databases">
        <title>The complete chromosome of Sebaldella termitidis ATCC 33386.</title>
        <authorList>
            <consortium name="US DOE Joint Genome Institute (JGI-PGF)"/>
            <person name="Lucas S."/>
            <person name="Copeland A."/>
            <person name="Lapidus A."/>
            <person name="Glavina del Rio T."/>
            <person name="Dalin E."/>
            <person name="Tice H."/>
            <person name="Bruce D."/>
            <person name="Goodwin L."/>
            <person name="Pitluck S."/>
            <person name="Kyrpides N."/>
            <person name="Mavromatis K."/>
            <person name="Ivanova N."/>
            <person name="Mikhailova N."/>
            <person name="Sims D."/>
            <person name="Meincke L."/>
            <person name="Brettin T."/>
            <person name="Detter J.C."/>
            <person name="Han C."/>
            <person name="Larimer F."/>
            <person name="Land M."/>
            <person name="Hauser L."/>
            <person name="Markowitz V."/>
            <person name="Cheng J.F."/>
            <person name="Hugenholtz P."/>
            <person name="Woyke T."/>
            <person name="Wu D."/>
            <person name="Eisen J.A."/>
        </authorList>
    </citation>
    <scope>NUCLEOTIDE SEQUENCE [LARGE SCALE GENOMIC DNA]</scope>
    <source>
        <strain evidence="7">ATCC 33386 / NCTC 11300</strain>
    </source>
</reference>
<dbReference type="GO" id="GO:0000976">
    <property type="term" value="F:transcription cis-regulatory region binding"/>
    <property type="evidence" value="ECO:0007669"/>
    <property type="project" value="TreeGrafter"/>
</dbReference>
<dbReference type="EMBL" id="CP001739">
    <property type="protein sequence ID" value="ACZ10623.1"/>
    <property type="molecule type" value="Genomic_DNA"/>
</dbReference>
<reference evidence="6 7" key="2">
    <citation type="journal article" date="2010" name="Stand. Genomic Sci.">
        <title>Complete genome sequence of Sebaldella termitidis type strain (NCTC 11300).</title>
        <authorList>
            <person name="Harmon-Smith M."/>
            <person name="Celia L."/>
            <person name="Chertkov O."/>
            <person name="Lapidus A."/>
            <person name="Copeland A."/>
            <person name="Glavina Del Rio T."/>
            <person name="Nolan M."/>
            <person name="Lucas S."/>
            <person name="Tice H."/>
            <person name="Cheng J.F."/>
            <person name="Han C."/>
            <person name="Detter J.C."/>
            <person name="Bruce D."/>
            <person name="Goodwin L."/>
            <person name="Pitluck S."/>
            <person name="Pati A."/>
            <person name="Liolios K."/>
            <person name="Ivanova N."/>
            <person name="Mavromatis K."/>
            <person name="Mikhailova N."/>
            <person name="Chen A."/>
            <person name="Palaniappan K."/>
            <person name="Land M."/>
            <person name="Hauser L."/>
            <person name="Chang Y.J."/>
            <person name="Jeffries C.D."/>
            <person name="Brettin T."/>
            <person name="Goker M."/>
            <person name="Beck B."/>
            <person name="Bristow J."/>
            <person name="Eisen J.A."/>
            <person name="Markowitz V."/>
            <person name="Hugenholtz P."/>
            <person name="Kyrpides N.C."/>
            <person name="Klenk H.P."/>
            <person name="Chen F."/>
        </authorList>
    </citation>
    <scope>NUCLEOTIDE SEQUENCE [LARGE SCALE GENOMIC DNA]</scope>
    <source>
        <strain evidence="7">ATCC 33386 / NCTC 11300</strain>
    </source>
</reference>
<dbReference type="eggNOG" id="COG1609">
    <property type="taxonomic scope" value="Bacteria"/>
</dbReference>
<name>D1AFZ7_SEBTE</name>
<organism evidence="6 7">
    <name type="scientific">Sebaldella termitidis (strain ATCC 33386 / NCTC 11300)</name>
    <dbReference type="NCBI Taxonomy" id="526218"/>
    <lineage>
        <taxon>Bacteria</taxon>
        <taxon>Fusobacteriati</taxon>
        <taxon>Fusobacteriota</taxon>
        <taxon>Fusobacteriia</taxon>
        <taxon>Fusobacteriales</taxon>
        <taxon>Leptotrichiaceae</taxon>
        <taxon>Sebaldella</taxon>
    </lineage>
</organism>
<keyword evidence="2" id="KW-0238">DNA-binding</keyword>
<dbReference type="InterPro" id="IPR000843">
    <property type="entry name" value="HTH_LacI"/>
</dbReference>